<dbReference type="EMBL" id="KN838982">
    <property type="protein sequence ID" value="KIJ91656.1"/>
    <property type="molecule type" value="Genomic_DNA"/>
</dbReference>
<evidence type="ECO:0000256" key="1">
    <source>
        <dbReference type="SAM" id="MobiDB-lite"/>
    </source>
</evidence>
<gene>
    <name evidence="2" type="ORF">K443DRAFT_685831</name>
</gene>
<evidence type="ECO:0000313" key="2">
    <source>
        <dbReference type="EMBL" id="KIJ91656.1"/>
    </source>
</evidence>
<reference evidence="2 3" key="1">
    <citation type="submission" date="2014-04" db="EMBL/GenBank/DDBJ databases">
        <authorList>
            <consortium name="DOE Joint Genome Institute"/>
            <person name="Kuo A."/>
            <person name="Kohler A."/>
            <person name="Nagy L.G."/>
            <person name="Floudas D."/>
            <person name="Copeland A."/>
            <person name="Barry K.W."/>
            <person name="Cichocki N."/>
            <person name="Veneault-Fourrey C."/>
            <person name="LaButti K."/>
            <person name="Lindquist E.A."/>
            <person name="Lipzen A."/>
            <person name="Lundell T."/>
            <person name="Morin E."/>
            <person name="Murat C."/>
            <person name="Sun H."/>
            <person name="Tunlid A."/>
            <person name="Henrissat B."/>
            <person name="Grigoriev I.V."/>
            <person name="Hibbett D.S."/>
            <person name="Martin F."/>
            <person name="Nordberg H.P."/>
            <person name="Cantor M.N."/>
            <person name="Hua S.X."/>
        </authorList>
    </citation>
    <scope>NUCLEOTIDE SEQUENCE [LARGE SCALE GENOMIC DNA]</scope>
    <source>
        <strain evidence="2 3">LaAM-08-1</strain>
    </source>
</reference>
<keyword evidence="3" id="KW-1185">Reference proteome</keyword>
<sequence length="128" mass="13540">MSNQPNDYFLEPLKKAEGGLCSPEPRSANLNSAAANRRPSSAPPILRTPSSANRAVDAGPTVAVKHHIEEAGGKVTPSVYPPTSTYPSNLPIDKGLALGDNNSHVLKRQSANISTTNTDVSTLFHLLL</sequence>
<dbReference type="AlphaFoldDB" id="A0A0C9X1Z2"/>
<evidence type="ECO:0000313" key="3">
    <source>
        <dbReference type="Proteomes" id="UP000054477"/>
    </source>
</evidence>
<feature type="region of interest" description="Disordered" evidence="1">
    <location>
        <begin position="1"/>
        <end position="54"/>
    </location>
</feature>
<dbReference type="HOGENOM" id="CLU_1959929_0_0_1"/>
<feature type="compositionally biased region" description="Low complexity" evidence="1">
    <location>
        <begin position="25"/>
        <end position="44"/>
    </location>
</feature>
<reference evidence="3" key="2">
    <citation type="submission" date="2015-01" db="EMBL/GenBank/DDBJ databases">
        <title>Evolutionary Origins and Diversification of the Mycorrhizal Mutualists.</title>
        <authorList>
            <consortium name="DOE Joint Genome Institute"/>
            <consortium name="Mycorrhizal Genomics Consortium"/>
            <person name="Kohler A."/>
            <person name="Kuo A."/>
            <person name="Nagy L.G."/>
            <person name="Floudas D."/>
            <person name="Copeland A."/>
            <person name="Barry K.W."/>
            <person name="Cichocki N."/>
            <person name="Veneault-Fourrey C."/>
            <person name="LaButti K."/>
            <person name="Lindquist E.A."/>
            <person name="Lipzen A."/>
            <person name="Lundell T."/>
            <person name="Morin E."/>
            <person name="Murat C."/>
            <person name="Riley R."/>
            <person name="Ohm R."/>
            <person name="Sun H."/>
            <person name="Tunlid A."/>
            <person name="Henrissat B."/>
            <person name="Grigoriev I.V."/>
            <person name="Hibbett D.S."/>
            <person name="Martin F."/>
        </authorList>
    </citation>
    <scope>NUCLEOTIDE SEQUENCE [LARGE SCALE GENOMIC DNA]</scope>
    <source>
        <strain evidence="3">LaAM-08-1</strain>
    </source>
</reference>
<proteinExistence type="predicted"/>
<dbReference type="Proteomes" id="UP000054477">
    <property type="component" value="Unassembled WGS sequence"/>
</dbReference>
<protein>
    <submittedName>
        <fullName evidence="2">Uncharacterized protein</fullName>
    </submittedName>
</protein>
<accession>A0A0C9X1Z2</accession>
<organism evidence="2 3">
    <name type="scientific">Laccaria amethystina LaAM-08-1</name>
    <dbReference type="NCBI Taxonomy" id="1095629"/>
    <lineage>
        <taxon>Eukaryota</taxon>
        <taxon>Fungi</taxon>
        <taxon>Dikarya</taxon>
        <taxon>Basidiomycota</taxon>
        <taxon>Agaricomycotina</taxon>
        <taxon>Agaricomycetes</taxon>
        <taxon>Agaricomycetidae</taxon>
        <taxon>Agaricales</taxon>
        <taxon>Agaricineae</taxon>
        <taxon>Hydnangiaceae</taxon>
        <taxon>Laccaria</taxon>
    </lineage>
</organism>
<name>A0A0C9X1Z2_9AGAR</name>